<dbReference type="Gene3D" id="2.40.240.20">
    <property type="entry name" value="Hypothetical PUA domain-like, domain 1"/>
    <property type="match status" value="1"/>
</dbReference>
<dbReference type="SUPFAM" id="SSF88697">
    <property type="entry name" value="PUA domain-like"/>
    <property type="match status" value="1"/>
</dbReference>
<dbReference type="InterPro" id="IPR046887">
    <property type="entry name" value="RsmE_PUA-like"/>
</dbReference>
<dbReference type="GO" id="GO:0070475">
    <property type="term" value="P:rRNA base methylation"/>
    <property type="evidence" value="ECO:0007669"/>
    <property type="project" value="TreeGrafter"/>
</dbReference>
<evidence type="ECO:0000313" key="2">
    <source>
        <dbReference type="EMBL" id="SVC65310.1"/>
    </source>
</evidence>
<feature type="non-terminal residue" evidence="2">
    <location>
        <position position="93"/>
    </location>
</feature>
<organism evidence="2">
    <name type="scientific">marine metagenome</name>
    <dbReference type="NCBI Taxonomy" id="408172"/>
    <lineage>
        <taxon>unclassified sequences</taxon>
        <taxon>metagenomes</taxon>
        <taxon>ecological metagenomes</taxon>
    </lineage>
</organism>
<name>A0A382NXD9_9ZZZZ</name>
<proteinExistence type="predicted"/>
<dbReference type="Pfam" id="PF20260">
    <property type="entry name" value="PUA_4"/>
    <property type="match status" value="1"/>
</dbReference>
<dbReference type="PANTHER" id="PTHR30027:SF3">
    <property type="entry name" value="16S RRNA (URACIL(1498)-N(3))-METHYLTRANSFERASE"/>
    <property type="match status" value="1"/>
</dbReference>
<sequence length="93" mass="10629">MNYTRVFTTQDFISNEQITLSGDNFKHLSNVLRKKIGSLIQLFDGQGSSCIGKIISFNRQSLSLKITEKRKFKPRQGIKIFLGQSLIKSESFK</sequence>
<dbReference type="InterPro" id="IPR015947">
    <property type="entry name" value="PUA-like_sf"/>
</dbReference>
<accession>A0A382NXD9</accession>
<dbReference type="InterPro" id="IPR006700">
    <property type="entry name" value="RsmE"/>
</dbReference>
<evidence type="ECO:0000259" key="1">
    <source>
        <dbReference type="Pfam" id="PF20260"/>
    </source>
</evidence>
<dbReference type="EMBL" id="UINC01103147">
    <property type="protein sequence ID" value="SVC65310.1"/>
    <property type="molecule type" value="Genomic_DNA"/>
</dbReference>
<protein>
    <recommendedName>
        <fullName evidence="1">Ribosomal RNA small subunit methyltransferase E PUA-like domain-containing protein</fullName>
    </recommendedName>
</protein>
<feature type="domain" description="Ribosomal RNA small subunit methyltransferase E PUA-like" evidence="1">
    <location>
        <begin position="20"/>
        <end position="66"/>
    </location>
</feature>
<gene>
    <name evidence="2" type="ORF">METZ01_LOCUS318164</name>
</gene>
<dbReference type="PANTHER" id="PTHR30027">
    <property type="entry name" value="RIBOSOMAL RNA SMALL SUBUNIT METHYLTRANSFERASE E"/>
    <property type="match status" value="1"/>
</dbReference>
<dbReference type="AlphaFoldDB" id="A0A382NXD9"/>
<reference evidence="2" key="1">
    <citation type="submission" date="2018-05" db="EMBL/GenBank/DDBJ databases">
        <authorList>
            <person name="Lanie J.A."/>
            <person name="Ng W.-L."/>
            <person name="Kazmierczak K.M."/>
            <person name="Andrzejewski T.M."/>
            <person name="Davidsen T.M."/>
            <person name="Wayne K.J."/>
            <person name="Tettelin H."/>
            <person name="Glass J.I."/>
            <person name="Rusch D."/>
            <person name="Podicherti R."/>
            <person name="Tsui H.-C.T."/>
            <person name="Winkler M.E."/>
        </authorList>
    </citation>
    <scope>NUCLEOTIDE SEQUENCE</scope>
</reference>
<dbReference type="GO" id="GO:0070042">
    <property type="term" value="F:rRNA (uridine-N3-)-methyltransferase activity"/>
    <property type="evidence" value="ECO:0007669"/>
    <property type="project" value="TreeGrafter"/>
</dbReference>